<reference evidence="3" key="1">
    <citation type="submission" date="2018-07" db="EMBL/GenBank/DDBJ databases">
        <authorList>
            <person name="Peiro R."/>
            <person name="Begona"/>
            <person name="Cbmso G."/>
            <person name="Lopez M."/>
            <person name="Gonzalez S."/>
        </authorList>
    </citation>
    <scope>NUCLEOTIDE SEQUENCE [LARGE SCALE GENOMIC DNA]</scope>
</reference>
<name>A0A376AK33_9HYPH</name>
<dbReference type="EMBL" id="UEYP01000006">
    <property type="protein sequence ID" value="SSC68027.1"/>
    <property type="molecule type" value="Genomic_DNA"/>
</dbReference>
<proteinExistence type="predicted"/>
<accession>A0A376AK33</accession>
<dbReference type="AlphaFoldDB" id="A0A376AK33"/>
<feature type="region of interest" description="Disordered" evidence="1">
    <location>
        <begin position="1"/>
        <end position="26"/>
    </location>
</feature>
<evidence type="ECO:0000313" key="2">
    <source>
        <dbReference type="EMBL" id="SSC68027.1"/>
    </source>
</evidence>
<organism evidence="2 3">
    <name type="scientific">Ciceribacter selenitireducens ATCC BAA-1503</name>
    <dbReference type="NCBI Taxonomy" id="1336235"/>
    <lineage>
        <taxon>Bacteria</taxon>
        <taxon>Pseudomonadati</taxon>
        <taxon>Pseudomonadota</taxon>
        <taxon>Alphaproteobacteria</taxon>
        <taxon>Hyphomicrobiales</taxon>
        <taxon>Rhizobiaceae</taxon>
        <taxon>Ciceribacter</taxon>
    </lineage>
</organism>
<gene>
    <name evidence="2" type="ORF">RHIZ70_3735</name>
</gene>
<keyword evidence="3" id="KW-1185">Reference proteome</keyword>
<protein>
    <submittedName>
        <fullName evidence="2">Uncharacterized protein</fullName>
    </submittedName>
</protein>
<evidence type="ECO:0000256" key="1">
    <source>
        <dbReference type="SAM" id="MobiDB-lite"/>
    </source>
</evidence>
<dbReference type="Proteomes" id="UP000254764">
    <property type="component" value="Unassembled WGS sequence"/>
</dbReference>
<sequence length="42" mass="4630">MNLDSEMPHPDRAARPGADSRPRLMRDRCVKAKGRARLGALG</sequence>
<evidence type="ECO:0000313" key="3">
    <source>
        <dbReference type="Proteomes" id="UP000254764"/>
    </source>
</evidence>